<feature type="domain" description="RNA polymerase sigma factor 70 region 4 type 2" evidence="2">
    <location>
        <begin position="62"/>
        <end position="110"/>
    </location>
</feature>
<dbReference type="Pfam" id="PF08281">
    <property type="entry name" value="Sigma70_r4_2"/>
    <property type="match status" value="1"/>
</dbReference>
<proteinExistence type="predicted"/>
<evidence type="ECO:0000313" key="4">
    <source>
        <dbReference type="EMBL" id="RMV36618.1"/>
    </source>
</evidence>
<feature type="domain" description="FecR N-terminal" evidence="3">
    <location>
        <begin position="126"/>
        <end position="167"/>
    </location>
</feature>
<dbReference type="InterPro" id="IPR036388">
    <property type="entry name" value="WH-like_DNA-bd_sf"/>
</dbReference>
<name>A0A3M3H9U6_PSEYM</name>
<comment type="caution">
    <text evidence="4">The sequence shown here is derived from an EMBL/GenBank/DDBJ whole genome shotgun (WGS) entry which is preliminary data.</text>
</comment>
<sequence>MFHLRMILVFNSLFSSRMTSVSSRKNPPWKISERYAMSNQLSSLLHLPARLPDAQPTPESIELGQQLGKLSRRTRQIFLLSRLDGLPYADIARFMDVDVTRVERAMLRALGKTHRQTTDDARAIQDQANRWYVHLQSPTATASERIEFRHWLDADAAHLSAFQNSERVWRLLQAPAALLGASGWHRRKRRVYLAWCLLTAFICSLMVTAEAIS</sequence>
<evidence type="ECO:0000259" key="2">
    <source>
        <dbReference type="Pfam" id="PF08281"/>
    </source>
</evidence>
<organism evidence="4 5">
    <name type="scientific">Pseudomonas syringae pv. maculicola</name>
    <dbReference type="NCBI Taxonomy" id="59511"/>
    <lineage>
        <taxon>Bacteria</taxon>
        <taxon>Pseudomonadati</taxon>
        <taxon>Pseudomonadota</taxon>
        <taxon>Gammaproteobacteria</taxon>
        <taxon>Pseudomonadales</taxon>
        <taxon>Pseudomonadaceae</taxon>
        <taxon>Pseudomonas</taxon>
    </lineage>
</organism>
<dbReference type="InterPro" id="IPR032623">
    <property type="entry name" value="FecR_N"/>
</dbReference>
<reference evidence="4 5" key="1">
    <citation type="submission" date="2018-08" db="EMBL/GenBank/DDBJ databases">
        <title>Recombination of ecologically and evolutionarily significant loci maintains genetic cohesion in the Pseudomonas syringae species complex.</title>
        <authorList>
            <person name="Dillon M."/>
            <person name="Thakur S."/>
            <person name="Almeida R.N.D."/>
            <person name="Weir B.S."/>
            <person name="Guttman D.S."/>
        </authorList>
    </citation>
    <scope>NUCLEOTIDE SEQUENCE [LARGE SCALE GENOMIC DNA]</scope>
    <source>
        <strain evidence="4 5">ICMP 11281</strain>
    </source>
</reference>
<dbReference type="Pfam" id="PF16220">
    <property type="entry name" value="DUF4880"/>
    <property type="match status" value="1"/>
</dbReference>
<keyword evidence="1" id="KW-0472">Membrane</keyword>
<gene>
    <name evidence="4" type="ORF">ALP13_04875</name>
</gene>
<dbReference type="EMBL" id="RBUQ01000172">
    <property type="protein sequence ID" value="RMV36618.1"/>
    <property type="molecule type" value="Genomic_DNA"/>
</dbReference>
<keyword evidence="1" id="KW-0812">Transmembrane</keyword>
<dbReference type="Proteomes" id="UP000271631">
    <property type="component" value="Unassembled WGS sequence"/>
</dbReference>
<keyword evidence="1" id="KW-1133">Transmembrane helix</keyword>
<accession>A0A3M3H9U6</accession>
<dbReference type="GO" id="GO:0003677">
    <property type="term" value="F:DNA binding"/>
    <property type="evidence" value="ECO:0007669"/>
    <property type="project" value="InterPro"/>
</dbReference>
<protein>
    <recommendedName>
        <fullName evidence="6">DUF4880 domain-containing protein</fullName>
    </recommendedName>
</protein>
<dbReference type="GO" id="GO:0006352">
    <property type="term" value="P:DNA-templated transcription initiation"/>
    <property type="evidence" value="ECO:0007669"/>
    <property type="project" value="InterPro"/>
</dbReference>
<evidence type="ECO:0000259" key="3">
    <source>
        <dbReference type="Pfam" id="PF16220"/>
    </source>
</evidence>
<dbReference type="AlphaFoldDB" id="A0A3M3H9U6"/>
<dbReference type="GO" id="GO:0016987">
    <property type="term" value="F:sigma factor activity"/>
    <property type="evidence" value="ECO:0007669"/>
    <property type="project" value="InterPro"/>
</dbReference>
<dbReference type="InterPro" id="IPR013249">
    <property type="entry name" value="RNA_pol_sigma70_r4_t2"/>
</dbReference>
<feature type="transmembrane region" description="Helical" evidence="1">
    <location>
        <begin position="192"/>
        <end position="212"/>
    </location>
</feature>
<dbReference type="InterPro" id="IPR013324">
    <property type="entry name" value="RNA_pol_sigma_r3/r4-like"/>
</dbReference>
<dbReference type="SUPFAM" id="SSF88659">
    <property type="entry name" value="Sigma3 and sigma4 domains of RNA polymerase sigma factors"/>
    <property type="match status" value="1"/>
</dbReference>
<evidence type="ECO:0008006" key="6">
    <source>
        <dbReference type="Google" id="ProtNLM"/>
    </source>
</evidence>
<dbReference type="Gene3D" id="1.10.10.10">
    <property type="entry name" value="Winged helix-like DNA-binding domain superfamily/Winged helix DNA-binding domain"/>
    <property type="match status" value="1"/>
</dbReference>
<evidence type="ECO:0000313" key="5">
    <source>
        <dbReference type="Proteomes" id="UP000271631"/>
    </source>
</evidence>
<evidence type="ECO:0000256" key="1">
    <source>
        <dbReference type="SAM" id="Phobius"/>
    </source>
</evidence>